<dbReference type="EMBL" id="JAWDGP010006085">
    <property type="protein sequence ID" value="KAK3747421.1"/>
    <property type="molecule type" value="Genomic_DNA"/>
</dbReference>
<reference evidence="2" key="1">
    <citation type="journal article" date="2023" name="G3 (Bethesda)">
        <title>A reference genome for the long-term kleptoplast-retaining sea slug Elysia crispata morphotype clarki.</title>
        <authorList>
            <person name="Eastman K.E."/>
            <person name="Pendleton A.L."/>
            <person name="Shaikh M.A."/>
            <person name="Suttiyut T."/>
            <person name="Ogas R."/>
            <person name="Tomko P."/>
            <person name="Gavelis G."/>
            <person name="Widhalm J.R."/>
            <person name="Wisecaver J.H."/>
        </authorList>
    </citation>
    <scope>NUCLEOTIDE SEQUENCE</scope>
    <source>
        <strain evidence="2">ECLA1</strain>
    </source>
</reference>
<evidence type="ECO:0000313" key="2">
    <source>
        <dbReference type="EMBL" id="KAK3747421.1"/>
    </source>
</evidence>
<gene>
    <name evidence="2" type="ORF">RRG08_015533</name>
</gene>
<dbReference type="AlphaFoldDB" id="A0AAE0YJ30"/>
<dbReference type="Proteomes" id="UP001283361">
    <property type="component" value="Unassembled WGS sequence"/>
</dbReference>
<name>A0AAE0YJ30_9GAST</name>
<accession>A0AAE0YJ30</accession>
<evidence type="ECO:0000256" key="1">
    <source>
        <dbReference type="SAM" id="MobiDB-lite"/>
    </source>
</evidence>
<keyword evidence="3" id="KW-1185">Reference proteome</keyword>
<proteinExistence type="predicted"/>
<evidence type="ECO:0000313" key="3">
    <source>
        <dbReference type="Proteomes" id="UP001283361"/>
    </source>
</evidence>
<comment type="caution">
    <text evidence="2">The sequence shown here is derived from an EMBL/GenBank/DDBJ whole genome shotgun (WGS) entry which is preliminary data.</text>
</comment>
<organism evidence="2 3">
    <name type="scientific">Elysia crispata</name>
    <name type="common">lettuce slug</name>
    <dbReference type="NCBI Taxonomy" id="231223"/>
    <lineage>
        <taxon>Eukaryota</taxon>
        <taxon>Metazoa</taxon>
        <taxon>Spiralia</taxon>
        <taxon>Lophotrochozoa</taxon>
        <taxon>Mollusca</taxon>
        <taxon>Gastropoda</taxon>
        <taxon>Heterobranchia</taxon>
        <taxon>Euthyneura</taxon>
        <taxon>Panpulmonata</taxon>
        <taxon>Sacoglossa</taxon>
        <taxon>Placobranchoidea</taxon>
        <taxon>Plakobranchidae</taxon>
        <taxon>Elysia</taxon>
    </lineage>
</organism>
<feature type="region of interest" description="Disordered" evidence="1">
    <location>
        <begin position="1"/>
        <end position="28"/>
    </location>
</feature>
<protein>
    <submittedName>
        <fullName evidence="2">Uncharacterized protein</fullName>
    </submittedName>
</protein>
<sequence>MHKRPVPGVLTGQALQQPPGDQSDELTKHDCLTGLSHRTRDNTERTWSLSLSSTKGTGRSSVALTIYVIGSGFANLTARVDRSPPADQLTSLSLTCEEVEKEKIKRLALLGGCIHHQKPLEITDKRTHTRTHTVILHQRHPLS</sequence>